<evidence type="ECO:0000256" key="3">
    <source>
        <dbReference type="ARBA" id="ARBA00023002"/>
    </source>
</evidence>
<keyword evidence="3 13" id="KW-0560">Oxidoreductase</keyword>
<feature type="binding site" evidence="11">
    <location>
        <position position="126"/>
    </location>
    <ligand>
        <name>NAD(+)</name>
        <dbReference type="ChEBI" id="CHEBI:57540"/>
    </ligand>
</feature>
<evidence type="ECO:0000259" key="12">
    <source>
        <dbReference type="Pfam" id="PF00465"/>
    </source>
</evidence>
<dbReference type="PIRSF" id="PIRSF000112">
    <property type="entry name" value="Glycerol_dehydrogenase"/>
    <property type="match status" value="1"/>
</dbReference>
<dbReference type="GO" id="GO:0005829">
    <property type="term" value="C:cytosol"/>
    <property type="evidence" value="ECO:0007669"/>
    <property type="project" value="TreeGrafter"/>
</dbReference>
<evidence type="ECO:0000256" key="9">
    <source>
        <dbReference type="PIRSR" id="PIRSR000112-1"/>
    </source>
</evidence>
<keyword evidence="4 11" id="KW-0520">NAD</keyword>
<sequence>MITTTIFPGRYVQGYNALKYLGEEGARFGTRALLLADPFVHTRILPDLLPTLQETITPLVEPFGGECSDEEIERLVQIGRTGGVEFVIGIGGGKTLDTAKAVAHAIKLPVIIVPTIASTDAPCSALSVIYTPDGQFKRYLFLPKNPDVVLVDTRIIVQAPARFLISGMGDALATWFEAESCQIKQAPNMTGRLGSMTAYALARLCYETLLTYGVEAVTANQAGVVTPAFEKVVEANTLLSGLGFESGGLAAAHAIHNGLTALAPTHHYYHGEKVAIGTLASLFLTGKSPAVINEVYSFCEAVGLPTTLGEIGLTEVSDEDLMRAAEKACAPGETIHNELGEVTPQKVFMALKAADAEGRRRKGK</sequence>
<dbReference type="Gene3D" id="1.20.1090.10">
    <property type="entry name" value="Dehydroquinate synthase-like - alpha domain"/>
    <property type="match status" value="1"/>
</dbReference>
<feature type="binding site" evidence="9">
    <location>
        <position position="170"/>
    </location>
    <ligand>
        <name>glycerol</name>
        <dbReference type="ChEBI" id="CHEBI:17754"/>
    </ligand>
</feature>
<dbReference type="GO" id="GO:0008888">
    <property type="term" value="F:glycerol dehydrogenase (NAD+) activity"/>
    <property type="evidence" value="ECO:0007669"/>
    <property type="project" value="UniProtKB-EC"/>
</dbReference>
<dbReference type="Pfam" id="PF00465">
    <property type="entry name" value="Fe-ADH"/>
    <property type="match status" value="1"/>
</dbReference>
<evidence type="ECO:0000256" key="2">
    <source>
        <dbReference type="ARBA" id="ARBA00022723"/>
    </source>
</evidence>
<feature type="binding site" evidence="9">
    <location>
        <position position="253"/>
    </location>
    <ligand>
        <name>glycerol</name>
        <dbReference type="ChEBI" id="CHEBI:17754"/>
    </ligand>
</feature>
<evidence type="ECO:0000256" key="4">
    <source>
        <dbReference type="ARBA" id="ARBA00023027"/>
    </source>
</evidence>
<dbReference type="STRING" id="869279.SE15_07320"/>
<feature type="binding site" evidence="11">
    <location>
        <position position="130"/>
    </location>
    <ligand>
        <name>NAD(+)</name>
        <dbReference type="ChEBI" id="CHEBI:57540"/>
    </ligand>
</feature>
<dbReference type="AlphaFoldDB" id="A0A0P6Y246"/>
<reference evidence="13 14" key="1">
    <citation type="submission" date="2015-07" db="EMBL/GenBank/DDBJ databases">
        <title>Whole genome sequence of Thermanaerothrix daxensis DSM 23592.</title>
        <authorList>
            <person name="Hemp J."/>
            <person name="Ward L.M."/>
            <person name="Pace L.A."/>
            <person name="Fischer W.W."/>
        </authorList>
    </citation>
    <scope>NUCLEOTIDE SEQUENCE [LARGE SCALE GENOMIC DNA]</scope>
    <source>
        <strain evidence="13 14">GNS-1</strain>
    </source>
</reference>
<dbReference type="OrthoDB" id="5198708at2"/>
<dbReference type="GO" id="GO:0046872">
    <property type="term" value="F:metal ion binding"/>
    <property type="evidence" value="ECO:0007669"/>
    <property type="project" value="UniProtKB-KW"/>
</dbReference>
<keyword evidence="2 9" id="KW-0479">Metal-binding</keyword>
<accession>A0A0P6Y246</accession>
<dbReference type="PROSITE" id="PS00913">
    <property type="entry name" value="ADH_IRON_1"/>
    <property type="match status" value="1"/>
</dbReference>
<evidence type="ECO:0000256" key="8">
    <source>
        <dbReference type="ARBA" id="ARBA00049006"/>
    </source>
</evidence>
<dbReference type="EC" id="1.1.1.6" evidence="6"/>
<proteinExistence type="inferred from homology"/>
<dbReference type="InterPro" id="IPR001670">
    <property type="entry name" value="ADH_Fe/GldA"/>
</dbReference>
<evidence type="ECO:0000256" key="5">
    <source>
        <dbReference type="ARBA" id="ARBA00037918"/>
    </source>
</evidence>
<keyword evidence="14" id="KW-1185">Reference proteome</keyword>
<evidence type="ECO:0000256" key="11">
    <source>
        <dbReference type="PIRSR" id="PIRSR000112-3"/>
    </source>
</evidence>
<evidence type="ECO:0000256" key="10">
    <source>
        <dbReference type="PIRSR" id="PIRSR000112-2"/>
    </source>
</evidence>
<dbReference type="PATRIC" id="fig|869279.4.peg.2197"/>
<evidence type="ECO:0000256" key="1">
    <source>
        <dbReference type="ARBA" id="ARBA00007358"/>
    </source>
</evidence>
<dbReference type="InterPro" id="IPR016205">
    <property type="entry name" value="Glycerol_DH"/>
</dbReference>
<dbReference type="InterPro" id="IPR018211">
    <property type="entry name" value="ADH_Fe_CS"/>
</dbReference>
<feature type="binding site" evidence="11">
    <location>
        <begin position="93"/>
        <end position="97"/>
    </location>
    <ligand>
        <name>NAD(+)</name>
        <dbReference type="ChEBI" id="CHEBI:57540"/>
    </ligand>
</feature>
<gene>
    <name evidence="13" type="primary">gldA</name>
    <name evidence="13" type="ORF">SE15_07320</name>
</gene>
<dbReference type="SUPFAM" id="SSF56796">
    <property type="entry name" value="Dehydroquinate synthase-like"/>
    <property type="match status" value="1"/>
</dbReference>
<dbReference type="Gene3D" id="3.40.50.1970">
    <property type="match status" value="1"/>
</dbReference>
<feature type="binding site" evidence="11">
    <location>
        <position position="124"/>
    </location>
    <ligand>
        <name>NAD(+)</name>
        <dbReference type="ChEBI" id="CHEBI:57540"/>
    </ligand>
</feature>
<dbReference type="NCBIfam" id="NF006941">
    <property type="entry name" value="PRK09423.1"/>
    <property type="match status" value="1"/>
</dbReference>
<organism evidence="13 14">
    <name type="scientific">Thermanaerothrix daxensis</name>
    <dbReference type="NCBI Taxonomy" id="869279"/>
    <lineage>
        <taxon>Bacteria</taxon>
        <taxon>Bacillati</taxon>
        <taxon>Chloroflexota</taxon>
        <taxon>Anaerolineae</taxon>
        <taxon>Anaerolineales</taxon>
        <taxon>Anaerolineaceae</taxon>
        <taxon>Thermanaerothrix</taxon>
    </lineage>
</organism>
<dbReference type="PANTHER" id="PTHR43616:SF5">
    <property type="entry name" value="GLYCEROL DEHYDROGENASE 1"/>
    <property type="match status" value="1"/>
</dbReference>
<dbReference type="CDD" id="cd08170">
    <property type="entry name" value="GlyDH"/>
    <property type="match status" value="1"/>
</dbReference>
<comment type="caution">
    <text evidence="13">The sequence shown here is derived from an EMBL/GenBank/DDBJ whole genome shotgun (WGS) entry which is preliminary data.</text>
</comment>
<feature type="binding site" evidence="10">
    <location>
        <position position="120"/>
    </location>
    <ligand>
        <name>glycerol</name>
        <dbReference type="ChEBI" id="CHEBI:17754"/>
    </ligand>
</feature>
<comment type="cofactor">
    <cofactor evidence="9">
        <name>Zn(2+)</name>
        <dbReference type="ChEBI" id="CHEBI:29105"/>
    </cofactor>
    <text evidence="9">Binds 1 zinc ion per subunit.</text>
</comment>
<protein>
    <recommendedName>
        <fullName evidence="7">Glycerol dehydrogenase</fullName>
        <ecNumber evidence="6">1.1.1.6</ecNumber>
    </recommendedName>
</protein>
<comment type="catalytic activity">
    <reaction evidence="8">
        <text>glycerol + NAD(+) = dihydroxyacetone + NADH + H(+)</text>
        <dbReference type="Rhea" id="RHEA:13769"/>
        <dbReference type="ChEBI" id="CHEBI:15378"/>
        <dbReference type="ChEBI" id="CHEBI:16016"/>
        <dbReference type="ChEBI" id="CHEBI:17754"/>
        <dbReference type="ChEBI" id="CHEBI:57540"/>
        <dbReference type="ChEBI" id="CHEBI:57945"/>
        <dbReference type="EC" id="1.1.1.6"/>
    </reaction>
</comment>
<dbReference type="PANTHER" id="PTHR43616">
    <property type="entry name" value="GLYCEROL DEHYDROGENASE"/>
    <property type="match status" value="1"/>
</dbReference>
<dbReference type="Proteomes" id="UP000050544">
    <property type="component" value="Unassembled WGS sequence"/>
</dbReference>
<dbReference type="PROSITE" id="PS00060">
    <property type="entry name" value="ADH_IRON_2"/>
    <property type="match status" value="1"/>
</dbReference>
<feature type="binding site" evidence="11">
    <location>
        <position position="37"/>
    </location>
    <ligand>
        <name>NAD(+)</name>
        <dbReference type="ChEBI" id="CHEBI:57540"/>
    </ligand>
</feature>
<dbReference type="RefSeq" id="WP_054521466.1">
    <property type="nucleotide sequence ID" value="NZ_LGKO01000004.1"/>
</dbReference>
<feature type="binding site" evidence="9">
    <location>
        <position position="270"/>
    </location>
    <ligand>
        <name>glycerol</name>
        <dbReference type="ChEBI" id="CHEBI:17754"/>
    </ligand>
</feature>
<keyword evidence="9" id="KW-0862">Zinc</keyword>
<evidence type="ECO:0000256" key="6">
    <source>
        <dbReference type="ARBA" id="ARBA00039147"/>
    </source>
</evidence>
<name>A0A0P6Y246_9CHLR</name>
<feature type="domain" description="Alcohol dehydrogenase iron-type/glycerol dehydrogenase GldA" evidence="12">
    <location>
        <begin position="8"/>
        <end position="153"/>
    </location>
</feature>
<comment type="pathway">
    <text evidence="5">Polyol metabolism; glycerol fermentation; glycerone phosphate from glycerol (oxidative route): step 1/2.</text>
</comment>
<dbReference type="EMBL" id="LGKO01000004">
    <property type="protein sequence ID" value="KPL83087.1"/>
    <property type="molecule type" value="Genomic_DNA"/>
</dbReference>
<feature type="binding site" evidence="11">
    <location>
        <begin position="115"/>
        <end position="118"/>
    </location>
    <ligand>
        <name>NAD(+)</name>
        <dbReference type="ChEBI" id="CHEBI:57540"/>
    </ligand>
</feature>
<comment type="similarity">
    <text evidence="1">Belongs to the iron-containing alcohol dehydrogenase family.</text>
</comment>
<evidence type="ECO:0000313" key="13">
    <source>
        <dbReference type="EMBL" id="KPL83087.1"/>
    </source>
</evidence>
<evidence type="ECO:0000256" key="7">
    <source>
        <dbReference type="ARBA" id="ARBA00040132"/>
    </source>
</evidence>
<evidence type="ECO:0000313" key="14">
    <source>
        <dbReference type="Proteomes" id="UP000050544"/>
    </source>
</evidence>